<dbReference type="SMART" id="SM00148">
    <property type="entry name" value="PLCXc"/>
    <property type="match status" value="1"/>
</dbReference>
<dbReference type="SUPFAM" id="SSF50729">
    <property type="entry name" value="PH domain-like"/>
    <property type="match status" value="1"/>
</dbReference>
<dbReference type="SUPFAM" id="SSF49562">
    <property type="entry name" value="C2 domain (Calcium/lipid-binding domain, CaLB)"/>
    <property type="match status" value="1"/>
</dbReference>
<dbReference type="SMART" id="SM00149">
    <property type="entry name" value="PLCYc"/>
    <property type="match status" value="1"/>
</dbReference>
<dbReference type="Gene3D" id="2.30.29.30">
    <property type="entry name" value="Pleckstrin-homology domain (PH domain)/Phosphotyrosine-binding domain (PTB)"/>
    <property type="match status" value="1"/>
</dbReference>
<keyword evidence="2 6" id="KW-0378">Hydrolase</keyword>
<dbReference type="SMART" id="SM00239">
    <property type="entry name" value="C2"/>
    <property type="match status" value="1"/>
</dbReference>
<dbReference type="InterPro" id="IPR001192">
    <property type="entry name" value="PI-PLC_fam"/>
</dbReference>
<evidence type="ECO:0000256" key="2">
    <source>
        <dbReference type="ARBA" id="ARBA00022801"/>
    </source>
</evidence>
<sequence length="1137" mass="127207">MASPVSPSPSLRALHVPDGDLPSGSKSPRSSKLQLRLHNFNTSMPQSFTITPASARSVSSTAPSPSMSSLQTSPDILGGQDYSSLSQSPAPLDLPESAMGNDYAVKHTTSKDAPVPSKPPGLMRKLSHSARTGVQSTGQKLRRKASSSAHDKRDQSRRPITRRRSDSKTSMSNGASTVDLTSPEFDETRSLDAQGICGVSDTASCTGESLTPASFNPEGAAPTLPDQFIRGCKLTKVTKKKRRKELTFYLTVDGARVFWNPTKASKQFYVDDIRDIRFGDDTRHYREELNARLNESERWFTILYADQSRSKQEKTMHLIAEHKEDVTLWIDTLDALHKHRIDLMTGLIGSSEREHVVRAHWERETARRSVGHLPKADEDSLDFQAIESLSRSLHIHCSKAMLHKQFRLADSRQCGRLNYSEFKDFVRRLKQRDDIRSIYSALTGDSGSVLTKDQFLSFLQNVQGIDTSTDPAKWTSEFNHWVRTTNSKQCNHSAQSSPGLDMMTFEAFFSFMVSPACDIYTGQKPEVRFDRPLNEYFISSSHNTYLRGRQFAGESSTEAYISALRRGCRCVEIDCWNGSEGKPIVTHGHTGTSHVLFSDCISFISRYAFDVSPYPLILSLEVHCDAEQQGRMVQIMKDGFGERLILEPIHESLRQLPTPEELKYRILVKVKSSVPASDTTLPVDKSEVGRQRSPSSPYSIPSPRDESPSISSLPSLATAPSTSPPSNQSGALWSPGQISMTATSASSAGEESDSARGRSKRSSIRKGKKATSKITKALANLGVYLQGYKYRSLIGPECGEYNHIFSLDETKAGRLCRDALSKAQFEDHNMRHMFRVYPKGMRLDSSNFDPNAFWRRGVQMVALNWQTYDPCMQMNQAMFAAGDDRYGYVLKPEYLRPSGPDSSTTGDLMTRHRLPKHLVKFSVEMISAQQLPRLRAMASENSINPFVEVQMFIAEDKARGIATGSGGTDSSSRNGYSGIGSPYGRRTKVIHDNGYNPIFNDCFELSLETRHPDLVFVRWIVWHSPSGKTTASNCRQLAVFTAKLSSLQRGYRHLPLYNGNGEEFIFSSLFCRIKKEKSVILPAEVSENGRSERARIMKTVTALRRTLSSDRENHKRTEAEEQKRRVMQELVEKTTLA</sequence>
<keyword evidence="3 6" id="KW-0442">Lipid degradation</keyword>
<dbReference type="Proteomes" id="UP000606974">
    <property type="component" value="Unassembled WGS sequence"/>
</dbReference>
<dbReference type="PROSITE" id="PS50008">
    <property type="entry name" value="PIPLC_Y_DOMAIN"/>
    <property type="match status" value="1"/>
</dbReference>
<dbReference type="GO" id="GO:0016042">
    <property type="term" value="P:lipid catabolic process"/>
    <property type="evidence" value="ECO:0007669"/>
    <property type="project" value="UniProtKB-KW"/>
</dbReference>
<name>A0A8H7ALS0_9EURO</name>
<dbReference type="CDD" id="cd16207">
    <property type="entry name" value="EFh_ScPlc1p_like"/>
    <property type="match status" value="1"/>
</dbReference>
<feature type="compositionally biased region" description="Low complexity" evidence="7">
    <location>
        <begin position="52"/>
        <end position="69"/>
    </location>
</feature>
<keyword evidence="4 6" id="KW-0443">Lipid metabolism</keyword>
<feature type="domain" description="PI-PLC Y-box" evidence="9">
    <location>
        <begin position="778"/>
        <end position="896"/>
    </location>
</feature>
<evidence type="ECO:0000256" key="4">
    <source>
        <dbReference type="ARBA" id="ARBA00023098"/>
    </source>
</evidence>
<dbReference type="CDD" id="cd13360">
    <property type="entry name" value="PH_PLC_fungal"/>
    <property type="match status" value="1"/>
</dbReference>
<feature type="region of interest" description="Disordered" evidence="7">
    <location>
        <begin position="1"/>
        <end position="185"/>
    </location>
</feature>
<dbReference type="PROSITE" id="PS50004">
    <property type="entry name" value="C2"/>
    <property type="match status" value="1"/>
</dbReference>
<dbReference type="SUPFAM" id="SSF51695">
    <property type="entry name" value="PLC-like phosphodiesterases"/>
    <property type="match status" value="1"/>
</dbReference>
<dbReference type="InterPro" id="IPR011992">
    <property type="entry name" value="EF-hand-dom_pair"/>
</dbReference>
<dbReference type="OrthoDB" id="269822at2759"/>
<feature type="compositionally biased region" description="Basic residues" evidence="7">
    <location>
        <begin position="757"/>
        <end position="771"/>
    </location>
</feature>
<gene>
    <name evidence="11" type="ORF">GJ744_010484</name>
</gene>
<feature type="domain" description="EF-hand" evidence="10">
    <location>
        <begin position="397"/>
        <end position="432"/>
    </location>
</feature>
<reference evidence="11" key="1">
    <citation type="submission" date="2020-02" db="EMBL/GenBank/DDBJ databases">
        <authorList>
            <person name="Palmer J.M."/>
        </authorList>
    </citation>
    <scope>NUCLEOTIDE SEQUENCE</scope>
    <source>
        <strain evidence="11">EPUS1.4</strain>
        <tissue evidence="11">Thallus</tissue>
    </source>
</reference>
<dbReference type="Gene3D" id="3.20.20.190">
    <property type="entry name" value="Phosphatidylinositol (PI) phosphodiesterase"/>
    <property type="match status" value="1"/>
</dbReference>
<dbReference type="PRINTS" id="PR00390">
    <property type="entry name" value="PHPHLIPASEC"/>
</dbReference>
<dbReference type="PANTHER" id="PTHR10336">
    <property type="entry name" value="PHOSPHOINOSITIDE-SPECIFIC PHOSPHOLIPASE C FAMILY PROTEIN"/>
    <property type="match status" value="1"/>
</dbReference>
<evidence type="ECO:0000256" key="3">
    <source>
        <dbReference type="ARBA" id="ARBA00022963"/>
    </source>
</evidence>
<dbReference type="AlphaFoldDB" id="A0A8H7ALS0"/>
<dbReference type="Gene3D" id="2.60.40.150">
    <property type="entry name" value="C2 domain"/>
    <property type="match status" value="1"/>
</dbReference>
<feature type="domain" description="C2" evidence="8">
    <location>
        <begin position="900"/>
        <end position="1058"/>
    </location>
</feature>
<dbReference type="InterPro" id="IPR037755">
    <property type="entry name" value="Plc1_PH"/>
</dbReference>
<feature type="compositionally biased region" description="Low complexity" evidence="7">
    <location>
        <begin position="693"/>
        <end position="726"/>
    </location>
</feature>
<dbReference type="SUPFAM" id="SSF47473">
    <property type="entry name" value="EF-hand"/>
    <property type="match status" value="1"/>
</dbReference>
<dbReference type="GO" id="GO:0005509">
    <property type="term" value="F:calcium ion binding"/>
    <property type="evidence" value="ECO:0007669"/>
    <property type="project" value="InterPro"/>
</dbReference>
<dbReference type="EC" id="3.1.4.11" evidence="1 6"/>
<dbReference type="GO" id="GO:0048015">
    <property type="term" value="P:phosphatidylinositol-mediated signaling"/>
    <property type="evidence" value="ECO:0007669"/>
    <property type="project" value="TreeGrafter"/>
</dbReference>
<dbReference type="PROSITE" id="PS50222">
    <property type="entry name" value="EF_HAND_2"/>
    <property type="match status" value="1"/>
</dbReference>
<proteinExistence type="predicted"/>
<organism evidence="11 12">
    <name type="scientific">Endocarpon pusillum</name>
    <dbReference type="NCBI Taxonomy" id="364733"/>
    <lineage>
        <taxon>Eukaryota</taxon>
        <taxon>Fungi</taxon>
        <taxon>Dikarya</taxon>
        <taxon>Ascomycota</taxon>
        <taxon>Pezizomycotina</taxon>
        <taxon>Eurotiomycetes</taxon>
        <taxon>Chaetothyriomycetidae</taxon>
        <taxon>Verrucariales</taxon>
        <taxon>Verrucariaceae</taxon>
        <taxon>Endocarpon</taxon>
    </lineage>
</organism>
<protein>
    <recommendedName>
        <fullName evidence="1 6">Phosphoinositide phospholipase C</fullName>
        <ecNumber evidence="1 6">3.1.4.11</ecNumber>
    </recommendedName>
</protein>
<dbReference type="Gene3D" id="1.10.238.10">
    <property type="entry name" value="EF-hand"/>
    <property type="match status" value="1"/>
</dbReference>
<dbReference type="GO" id="GO:0051209">
    <property type="term" value="P:release of sequestered calcium ion into cytosol"/>
    <property type="evidence" value="ECO:0007669"/>
    <property type="project" value="TreeGrafter"/>
</dbReference>
<accession>A0A8H7ALS0</accession>
<feature type="compositionally biased region" description="Polar residues" evidence="7">
    <location>
        <begin position="168"/>
        <end position="180"/>
    </location>
</feature>
<dbReference type="InterPro" id="IPR002048">
    <property type="entry name" value="EF_hand_dom"/>
</dbReference>
<dbReference type="CDD" id="cd08598">
    <property type="entry name" value="PI-PLC1c_yeast"/>
    <property type="match status" value="1"/>
</dbReference>
<comment type="catalytic activity">
    <reaction evidence="6">
        <text>a 1,2-diacyl-sn-glycero-3-phospho-(1D-myo-inositol-4,5-bisphosphate) + H2O = 1D-myo-inositol 1,4,5-trisphosphate + a 1,2-diacyl-sn-glycerol + H(+)</text>
        <dbReference type="Rhea" id="RHEA:33179"/>
        <dbReference type="ChEBI" id="CHEBI:15377"/>
        <dbReference type="ChEBI" id="CHEBI:15378"/>
        <dbReference type="ChEBI" id="CHEBI:17815"/>
        <dbReference type="ChEBI" id="CHEBI:58456"/>
        <dbReference type="ChEBI" id="CHEBI:203600"/>
        <dbReference type="EC" id="3.1.4.11"/>
    </reaction>
</comment>
<evidence type="ECO:0000313" key="11">
    <source>
        <dbReference type="EMBL" id="KAF7507425.1"/>
    </source>
</evidence>
<dbReference type="InterPro" id="IPR000909">
    <property type="entry name" value="PLipase_C_PInositol-sp_X_dom"/>
</dbReference>
<dbReference type="Pfam" id="PF00388">
    <property type="entry name" value="PI-PLC-X"/>
    <property type="match status" value="1"/>
</dbReference>
<comment type="caution">
    <text evidence="11">The sequence shown here is derived from an EMBL/GenBank/DDBJ whole genome shotgun (WGS) entry which is preliminary data.</text>
</comment>
<evidence type="ECO:0000313" key="12">
    <source>
        <dbReference type="Proteomes" id="UP000606974"/>
    </source>
</evidence>
<dbReference type="Pfam" id="PF00387">
    <property type="entry name" value="PI-PLC-Y"/>
    <property type="match status" value="1"/>
</dbReference>
<dbReference type="PANTHER" id="PTHR10336:SF36">
    <property type="entry name" value="1-PHOSPHATIDYLINOSITOL 4,5-BISPHOSPHATE PHOSPHODIESTERASE BETA-4"/>
    <property type="match status" value="1"/>
</dbReference>
<dbReference type="InterPro" id="IPR017946">
    <property type="entry name" value="PLC-like_Pdiesterase_TIM-brl"/>
</dbReference>
<dbReference type="InterPro" id="IPR001711">
    <property type="entry name" value="PLipase_C_Pinositol-sp_Y"/>
</dbReference>
<dbReference type="InterPro" id="IPR000008">
    <property type="entry name" value="C2_dom"/>
</dbReference>
<dbReference type="InterPro" id="IPR011993">
    <property type="entry name" value="PH-like_dom_sf"/>
</dbReference>
<evidence type="ECO:0000259" key="8">
    <source>
        <dbReference type="PROSITE" id="PS50004"/>
    </source>
</evidence>
<evidence type="ECO:0000256" key="7">
    <source>
        <dbReference type="SAM" id="MobiDB-lite"/>
    </source>
</evidence>
<evidence type="ECO:0000256" key="6">
    <source>
        <dbReference type="RuleBase" id="RU361133"/>
    </source>
</evidence>
<feature type="compositionally biased region" description="Basic and acidic residues" evidence="7">
    <location>
        <begin position="149"/>
        <end position="167"/>
    </location>
</feature>
<evidence type="ECO:0000259" key="10">
    <source>
        <dbReference type="PROSITE" id="PS50222"/>
    </source>
</evidence>
<dbReference type="InterPro" id="IPR035892">
    <property type="entry name" value="C2_domain_sf"/>
</dbReference>
<evidence type="ECO:0000259" key="9">
    <source>
        <dbReference type="PROSITE" id="PS50008"/>
    </source>
</evidence>
<evidence type="ECO:0000256" key="1">
    <source>
        <dbReference type="ARBA" id="ARBA00012368"/>
    </source>
</evidence>
<dbReference type="GO" id="GO:0004435">
    <property type="term" value="F:phosphatidylinositol-4,5-bisphosphate phospholipase C activity"/>
    <property type="evidence" value="ECO:0007669"/>
    <property type="project" value="UniProtKB-EC"/>
</dbReference>
<evidence type="ECO:0000256" key="5">
    <source>
        <dbReference type="ARBA" id="ARBA00023224"/>
    </source>
</evidence>
<dbReference type="CDD" id="cd00275">
    <property type="entry name" value="C2_PLC_like"/>
    <property type="match status" value="1"/>
</dbReference>
<feature type="compositionally biased region" description="Polar residues" evidence="7">
    <location>
        <begin position="24"/>
        <end position="51"/>
    </location>
</feature>
<keyword evidence="5" id="KW-0807">Transducer</keyword>
<keyword evidence="12" id="KW-1185">Reference proteome</keyword>
<feature type="compositionally biased region" description="Low complexity" evidence="7">
    <location>
        <begin position="739"/>
        <end position="749"/>
    </location>
</feature>
<feature type="region of interest" description="Disordered" evidence="7">
    <location>
        <begin position="677"/>
        <end position="771"/>
    </location>
</feature>
<dbReference type="PROSITE" id="PS50007">
    <property type="entry name" value="PIPLC_X_DOMAIN"/>
    <property type="match status" value="1"/>
</dbReference>
<feature type="compositionally biased region" description="Polar residues" evidence="7">
    <location>
        <begin position="129"/>
        <end position="139"/>
    </location>
</feature>
<dbReference type="EMBL" id="JAACFV010000069">
    <property type="protein sequence ID" value="KAF7507425.1"/>
    <property type="molecule type" value="Genomic_DNA"/>
</dbReference>